<dbReference type="EMBL" id="JANEYG010000459">
    <property type="protein sequence ID" value="KAJ8909651.1"/>
    <property type="molecule type" value="Genomic_DNA"/>
</dbReference>
<evidence type="ECO:0000256" key="5">
    <source>
        <dbReference type="ARBA" id="ARBA00022687"/>
    </source>
</evidence>
<name>A0AAV8V650_9CUCU</name>
<keyword evidence="5" id="KW-0879">Wnt signaling pathway</keyword>
<dbReference type="AlphaFoldDB" id="A0AAV8V650"/>
<reference evidence="8 9" key="1">
    <citation type="journal article" date="2023" name="Insect Mol. Biol.">
        <title>Genome sequencing provides insights into the evolution of gene families encoding plant cell wall-degrading enzymes in longhorned beetles.</title>
        <authorList>
            <person name="Shin N.R."/>
            <person name="Okamura Y."/>
            <person name="Kirsch R."/>
            <person name="Pauchet Y."/>
        </authorList>
    </citation>
    <scope>NUCLEOTIDE SEQUENCE [LARGE SCALE GENOMIC DNA]</scope>
    <source>
        <strain evidence="8">EAD_L_NR</strain>
    </source>
</reference>
<dbReference type="InterPro" id="IPR026694">
    <property type="entry name" value="CUSTOS"/>
</dbReference>
<organism evidence="8 9">
    <name type="scientific">Exocentrus adspersus</name>
    <dbReference type="NCBI Taxonomy" id="1586481"/>
    <lineage>
        <taxon>Eukaryota</taxon>
        <taxon>Metazoa</taxon>
        <taxon>Ecdysozoa</taxon>
        <taxon>Arthropoda</taxon>
        <taxon>Hexapoda</taxon>
        <taxon>Insecta</taxon>
        <taxon>Pterygota</taxon>
        <taxon>Neoptera</taxon>
        <taxon>Endopterygota</taxon>
        <taxon>Coleoptera</taxon>
        <taxon>Polyphaga</taxon>
        <taxon>Cucujiformia</taxon>
        <taxon>Chrysomeloidea</taxon>
        <taxon>Cerambycidae</taxon>
        <taxon>Lamiinae</taxon>
        <taxon>Acanthocinini</taxon>
        <taxon>Exocentrus</taxon>
    </lineage>
</organism>
<dbReference type="Proteomes" id="UP001159042">
    <property type="component" value="Unassembled WGS sequence"/>
</dbReference>
<feature type="region of interest" description="Disordered" evidence="7">
    <location>
        <begin position="1"/>
        <end position="50"/>
    </location>
</feature>
<sequence length="201" mass="23368">MTSDSSDEENLDLLKEAQDPQFINDSMFTDSPAKRTESANKKPLPSLRRTTDKDEQFNYFIKVTPEFRNYVSKQLSKILDRKLEKKFADLETPEAPRKKRKKTGIKLLSESEQYLEIDVDHAVEENRTVTAHNATAKRLKNKKNHKSNGEITEEEFRKLAVSGQVVLRKKEVKHWSKRSKAAVFHYKNKNGTLELVEPKTY</sequence>
<evidence type="ECO:0000256" key="3">
    <source>
        <dbReference type="ARBA" id="ARBA00013465"/>
    </source>
</evidence>
<evidence type="ECO:0000256" key="2">
    <source>
        <dbReference type="ARBA" id="ARBA00008632"/>
    </source>
</evidence>
<evidence type="ECO:0000256" key="4">
    <source>
        <dbReference type="ARBA" id="ARBA00022473"/>
    </source>
</evidence>
<gene>
    <name evidence="8" type="ORF">NQ315_002916</name>
</gene>
<dbReference type="GO" id="GO:0005635">
    <property type="term" value="C:nuclear envelope"/>
    <property type="evidence" value="ECO:0007669"/>
    <property type="project" value="UniProtKB-SubCell"/>
</dbReference>
<proteinExistence type="inferred from homology"/>
<evidence type="ECO:0000256" key="7">
    <source>
        <dbReference type="SAM" id="MobiDB-lite"/>
    </source>
</evidence>
<feature type="compositionally biased region" description="Acidic residues" evidence="7">
    <location>
        <begin position="1"/>
        <end position="11"/>
    </location>
</feature>
<comment type="subcellular location">
    <subcellularLocation>
        <location evidence="1">Nucleus envelope</location>
    </subcellularLocation>
</comment>
<keyword evidence="9" id="KW-1185">Reference proteome</keyword>
<dbReference type="PANTHER" id="PTHR14482">
    <property type="entry name" value="CHROMOSOME 12 ORF 43 HOMOLOG"/>
    <property type="match status" value="1"/>
</dbReference>
<evidence type="ECO:0000313" key="9">
    <source>
        <dbReference type="Proteomes" id="UP001159042"/>
    </source>
</evidence>
<evidence type="ECO:0000256" key="6">
    <source>
        <dbReference type="ARBA" id="ARBA00023242"/>
    </source>
</evidence>
<keyword evidence="4" id="KW-0217">Developmental protein</keyword>
<protein>
    <recommendedName>
        <fullName evidence="3">Protein CUSTOS</fullName>
    </recommendedName>
</protein>
<keyword evidence="6" id="KW-0539">Nucleus</keyword>
<evidence type="ECO:0000313" key="8">
    <source>
        <dbReference type="EMBL" id="KAJ8909651.1"/>
    </source>
</evidence>
<dbReference type="Pfam" id="PF23999">
    <property type="entry name" value="CUSTOS"/>
    <property type="match status" value="1"/>
</dbReference>
<dbReference type="GO" id="GO:0016055">
    <property type="term" value="P:Wnt signaling pathway"/>
    <property type="evidence" value="ECO:0007669"/>
    <property type="project" value="UniProtKB-KW"/>
</dbReference>
<comment type="caution">
    <text evidence="8">The sequence shown here is derived from an EMBL/GenBank/DDBJ whole genome shotgun (WGS) entry which is preliminary data.</text>
</comment>
<comment type="similarity">
    <text evidence="2">Belongs to the CUSTOS family.</text>
</comment>
<dbReference type="PANTHER" id="PTHR14482:SF0">
    <property type="entry name" value="PROTEIN CUSTOS"/>
    <property type="match status" value="1"/>
</dbReference>
<accession>A0AAV8V650</accession>
<evidence type="ECO:0000256" key="1">
    <source>
        <dbReference type="ARBA" id="ARBA00004259"/>
    </source>
</evidence>